<evidence type="ECO:0000313" key="2">
    <source>
        <dbReference type="Proteomes" id="UP001169006"/>
    </source>
</evidence>
<accession>A0ABT8SXK0</accession>
<dbReference type="EMBL" id="JAUKWQ010000003">
    <property type="protein sequence ID" value="MDO1583076.1"/>
    <property type="molecule type" value="Genomic_DNA"/>
</dbReference>
<reference evidence="1" key="2">
    <citation type="submission" date="2023-07" db="EMBL/GenBank/DDBJ databases">
        <authorList>
            <person name="Sun H."/>
        </authorList>
    </citation>
    <scope>NUCLEOTIDE SEQUENCE</scope>
    <source>
        <strain evidence="1">05753</strain>
    </source>
</reference>
<comment type="caution">
    <text evidence="1">The sequence shown here is derived from an EMBL/GenBank/DDBJ whole genome shotgun (WGS) entry which is preliminary data.</text>
</comment>
<organism evidence="1 2">
    <name type="scientific">Rhizobium oryzicola</name>
    <dbReference type="NCBI Taxonomy" id="1232668"/>
    <lineage>
        <taxon>Bacteria</taxon>
        <taxon>Pseudomonadati</taxon>
        <taxon>Pseudomonadota</taxon>
        <taxon>Alphaproteobacteria</taxon>
        <taxon>Hyphomicrobiales</taxon>
        <taxon>Rhizobiaceae</taxon>
        <taxon>Rhizobium/Agrobacterium group</taxon>
        <taxon>Rhizobium</taxon>
    </lineage>
</organism>
<dbReference type="SUPFAM" id="SSF160424">
    <property type="entry name" value="BH3703-like"/>
    <property type="match status" value="1"/>
</dbReference>
<evidence type="ECO:0000313" key="1">
    <source>
        <dbReference type="EMBL" id="MDO1583076.1"/>
    </source>
</evidence>
<dbReference type="Gene3D" id="3.30.500.20">
    <property type="entry name" value="BH3703-like domains"/>
    <property type="match status" value="1"/>
</dbReference>
<sequence length="113" mass="13153">MWKDDAINQNIGRIVEILQQDAPDDVDGLIFVGMVLDGVVGVTAEYFTKGGEKAYPRNFFDYDDELKKELAAFWTVFSSNGEQWKAVRVEVNEDDDFDIEFEYDNPYRWDESH</sequence>
<evidence type="ECO:0008006" key="3">
    <source>
        <dbReference type="Google" id="ProtNLM"/>
    </source>
</evidence>
<keyword evidence="2" id="KW-1185">Reference proteome</keyword>
<proteinExistence type="predicted"/>
<dbReference type="Proteomes" id="UP001169006">
    <property type="component" value="Unassembled WGS sequence"/>
</dbReference>
<dbReference type="InterPro" id="IPR036170">
    <property type="entry name" value="YezG-like_sf"/>
</dbReference>
<gene>
    <name evidence="1" type="ORF">Q2T52_13375</name>
</gene>
<reference evidence="1" key="1">
    <citation type="journal article" date="2015" name="Int. J. Syst. Evol. Microbiol.">
        <title>Rhizobium oryzicola sp. nov., potential plant-growth-promoting endophytic bacteria isolated from rice roots.</title>
        <authorList>
            <person name="Zhang X.X."/>
            <person name="Gao J.S."/>
            <person name="Cao Y.H."/>
            <person name="Sheirdil R.A."/>
            <person name="Wang X.C."/>
            <person name="Zhang L."/>
        </authorList>
    </citation>
    <scope>NUCLEOTIDE SEQUENCE</scope>
    <source>
        <strain evidence="1">05753</strain>
    </source>
</reference>
<dbReference type="RefSeq" id="WP_302077231.1">
    <property type="nucleotide sequence ID" value="NZ_JAUKWQ010000003.1"/>
</dbReference>
<protein>
    <recommendedName>
        <fullName evidence="3">DUF600 family protein</fullName>
    </recommendedName>
</protein>
<name>A0ABT8SXK0_9HYPH</name>